<evidence type="ECO:0000256" key="9">
    <source>
        <dbReference type="ARBA" id="ARBA00041087"/>
    </source>
</evidence>
<accession>A0A498LTM6</accession>
<proteinExistence type="inferred from homology"/>
<feature type="coiled-coil region" evidence="11">
    <location>
        <begin position="190"/>
        <end position="235"/>
    </location>
</feature>
<comment type="caution">
    <text evidence="12">The sequence shown here is derived from an EMBL/GenBank/DDBJ whole genome shotgun (WGS) entry which is preliminary data.</text>
</comment>
<evidence type="ECO:0000256" key="4">
    <source>
        <dbReference type="ARBA" id="ARBA00022846"/>
    </source>
</evidence>
<evidence type="ECO:0000256" key="11">
    <source>
        <dbReference type="SAM" id="Coils"/>
    </source>
</evidence>
<dbReference type="AlphaFoldDB" id="A0A498LTM6"/>
<dbReference type="Proteomes" id="UP000290572">
    <property type="component" value="Unassembled WGS sequence"/>
</dbReference>
<comment type="subunit">
    <text evidence="10">Microtubule inner protein component of sperm flagellar doublet microtubules.</text>
</comment>
<keyword evidence="7" id="KW-0206">Cytoskeleton</keyword>
<dbReference type="PANTHER" id="PTHR14517">
    <property type="entry name" value="RIB43A-RELATED"/>
    <property type="match status" value="1"/>
</dbReference>
<gene>
    <name evidence="12" type="ORF">ROHU_037292</name>
</gene>
<organism evidence="12 13">
    <name type="scientific">Labeo rohita</name>
    <name type="common">Indian major carp</name>
    <name type="synonym">Cyprinus rohita</name>
    <dbReference type="NCBI Taxonomy" id="84645"/>
    <lineage>
        <taxon>Eukaryota</taxon>
        <taxon>Metazoa</taxon>
        <taxon>Chordata</taxon>
        <taxon>Craniata</taxon>
        <taxon>Vertebrata</taxon>
        <taxon>Euteleostomi</taxon>
        <taxon>Actinopterygii</taxon>
        <taxon>Neopterygii</taxon>
        <taxon>Teleostei</taxon>
        <taxon>Ostariophysi</taxon>
        <taxon>Cypriniformes</taxon>
        <taxon>Cyprinidae</taxon>
        <taxon>Labeoninae</taxon>
        <taxon>Labeonini</taxon>
        <taxon>Labeo</taxon>
    </lineage>
</organism>
<protein>
    <recommendedName>
        <fullName evidence="9">RIB43A-like with coiled-coils protein 1</fullName>
    </recommendedName>
</protein>
<evidence type="ECO:0000256" key="3">
    <source>
        <dbReference type="ARBA" id="ARBA00022490"/>
    </source>
</evidence>
<evidence type="ECO:0000256" key="10">
    <source>
        <dbReference type="ARBA" id="ARBA00046435"/>
    </source>
</evidence>
<dbReference type="PANTHER" id="PTHR14517:SF11">
    <property type="entry name" value="RIB43A-LIKE WITH COILED-COILS PROTEIN 1"/>
    <property type="match status" value="1"/>
</dbReference>
<keyword evidence="3" id="KW-0963">Cytoplasm</keyword>
<feature type="coiled-coil region" evidence="11">
    <location>
        <begin position="99"/>
        <end position="138"/>
    </location>
</feature>
<evidence type="ECO:0000256" key="7">
    <source>
        <dbReference type="ARBA" id="ARBA00023212"/>
    </source>
</evidence>
<evidence type="ECO:0000256" key="8">
    <source>
        <dbReference type="ARBA" id="ARBA00023273"/>
    </source>
</evidence>
<keyword evidence="5 11" id="KW-0175">Coiled coil</keyword>
<evidence type="ECO:0000256" key="6">
    <source>
        <dbReference type="ARBA" id="ARBA00023069"/>
    </source>
</evidence>
<keyword evidence="4" id="KW-0282">Flagellum</keyword>
<sequence length="255" mass="31116">MYKVDLPVDESALRAVERRRAAEAERKSRIFNTRTRVIGVDLRALEKQQEDKRERLEMEKQRDMAHDLLRLSLDEMAMQQNKDEEELRRELAQDMGEGINENEKKRAQMEMNERNLRAQKEEREKQEREQKNRELLTGRELVEKDLRAVQLNALEEECKRSARIALSHYNQTQRLKEMERQRDVAWDYHLTEQARQQEREEKRDKELQRERRTQLDKYNQQLAREQQAHQHYLDKQLYTNRPTVRYFTQFSTSSR</sequence>
<evidence type="ECO:0000256" key="1">
    <source>
        <dbReference type="ARBA" id="ARBA00004611"/>
    </source>
</evidence>
<comment type="subcellular location">
    <subcellularLocation>
        <location evidence="1">Cytoplasm</location>
        <location evidence="1">Cytoskeleton</location>
        <location evidence="1">Flagellum axoneme</location>
    </subcellularLocation>
</comment>
<name>A0A498LTM6_LABRO</name>
<keyword evidence="6" id="KW-0969">Cilium</keyword>
<dbReference type="Pfam" id="PF05914">
    <property type="entry name" value="RIB43A"/>
    <property type="match status" value="2"/>
</dbReference>
<keyword evidence="8" id="KW-0966">Cell projection</keyword>
<dbReference type="EMBL" id="QBIY01013106">
    <property type="protein sequence ID" value="RXN11779.1"/>
    <property type="molecule type" value="Genomic_DNA"/>
</dbReference>
<evidence type="ECO:0000313" key="13">
    <source>
        <dbReference type="Proteomes" id="UP000290572"/>
    </source>
</evidence>
<evidence type="ECO:0000256" key="2">
    <source>
        <dbReference type="ARBA" id="ARBA00006875"/>
    </source>
</evidence>
<comment type="similarity">
    <text evidence="2">Belongs to the RIB43A family.</text>
</comment>
<dbReference type="InterPro" id="IPR008805">
    <property type="entry name" value="RIB43A"/>
</dbReference>
<dbReference type="STRING" id="84645.A0A498LTM6"/>
<evidence type="ECO:0000313" key="12">
    <source>
        <dbReference type="EMBL" id="RXN11779.1"/>
    </source>
</evidence>
<evidence type="ECO:0000256" key="5">
    <source>
        <dbReference type="ARBA" id="ARBA00023054"/>
    </source>
</evidence>
<keyword evidence="13" id="KW-1185">Reference proteome</keyword>
<reference evidence="12 13" key="1">
    <citation type="submission" date="2018-03" db="EMBL/GenBank/DDBJ databases">
        <title>Draft genome sequence of Rohu Carp (Labeo rohita).</title>
        <authorList>
            <person name="Das P."/>
            <person name="Kushwaha B."/>
            <person name="Joshi C.G."/>
            <person name="Kumar D."/>
            <person name="Nagpure N.S."/>
            <person name="Sahoo L."/>
            <person name="Das S.P."/>
            <person name="Bit A."/>
            <person name="Patnaik S."/>
            <person name="Meher P.K."/>
            <person name="Jayasankar P."/>
            <person name="Koringa P.G."/>
            <person name="Patel N.V."/>
            <person name="Hinsu A.T."/>
            <person name="Kumar R."/>
            <person name="Pandey M."/>
            <person name="Agarwal S."/>
            <person name="Srivastava S."/>
            <person name="Singh M."/>
            <person name="Iquebal M.A."/>
            <person name="Jaiswal S."/>
            <person name="Angadi U.B."/>
            <person name="Kumar N."/>
            <person name="Raza M."/>
            <person name="Shah T.M."/>
            <person name="Rai A."/>
            <person name="Jena J.K."/>
        </authorList>
    </citation>
    <scope>NUCLEOTIDE SEQUENCE [LARGE SCALE GENOMIC DNA]</scope>
    <source>
        <strain evidence="12">DASCIFA01</strain>
        <tissue evidence="12">Testis</tissue>
    </source>
</reference>